<sequence length="289" mass="32191">MIELIATDMDGTFLKDHTTIHEDNVTAVKRIQAKGVPFIVCTGRDFEQAKMCLEPAGITCPLIALNGAKTYDSDGRLIETNSIPAEEVRIVLQKFAENGLYAEIMTTSGVYSTHYETRMAELSDWLQEQEPGITEEELAKSMDDFKKILRIQAIEDYEEILTDGSQEFLKITAFSKEGQPAFTAVREFVTQEMTDLAITSSFYNNIEVNHIDAQKGVALKKYAKAHGYDLEKTLAFGDNGNDISMLEEVGYGYVMANAEDYVKAISTFHTGANTEGGVAQIINQYFPEN</sequence>
<dbReference type="InterPro" id="IPR000150">
    <property type="entry name" value="Cof"/>
</dbReference>
<gene>
    <name evidence="1" type="ORF">SAMN05421767_11021</name>
</gene>
<dbReference type="InterPro" id="IPR006379">
    <property type="entry name" value="HAD-SF_hydro_IIB"/>
</dbReference>
<dbReference type="InterPro" id="IPR036412">
    <property type="entry name" value="HAD-like_sf"/>
</dbReference>
<accession>A0A1H9JST2</accession>
<dbReference type="NCBIfam" id="TIGR00099">
    <property type="entry name" value="Cof-subfamily"/>
    <property type="match status" value="1"/>
</dbReference>
<keyword evidence="2" id="KW-1185">Reference proteome</keyword>
<dbReference type="RefSeq" id="WP_089746334.1">
    <property type="nucleotide sequence ID" value="NZ_FOGF01000010.1"/>
</dbReference>
<protein>
    <recommendedName>
        <fullName evidence="3">Cof subfamily of IIB subfamily of haloacid dehalogenase superfamily/HAD-superfamily hydrolase, subfamily IIB</fullName>
    </recommendedName>
</protein>
<dbReference type="InterPro" id="IPR023214">
    <property type="entry name" value="HAD_sf"/>
</dbReference>
<dbReference type="AlphaFoldDB" id="A0A1H9JST2"/>
<dbReference type="Gene3D" id="3.30.1240.10">
    <property type="match status" value="1"/>
</dbReference>
<dbReference type="SFLD" id="SFLDS00003">
    <property type="entry name" value="Haloacid_Dehalogenase"/>
    <property type="match status" value="1"/>
</dbReference>
<dbReference type="PANTHER" id="PTHR10000">
    <property type="entry name" value="PHOSPHOSERINE PHOSPHATASE"/>
    <property type="match status" value="1"/>
</dbReference>
<dbReference type="GO" id="GO:0000287">
    <property type="term" value="F:magnesium ion binding"/>
    <property type="evidence" value="ECO:0007669"/>
    <property type="project" value="TreeGrafter"/>
</dbReference>
<dbReference type="STRING" id="137733.SAMN05421767_11021"/>
<dbReference type="Pfam" id="PF08282">
    <property type="entry name" value="Hydrolase_3"/>
    <property type="match status" value="1"/>
</dbReference>
<reference evidence="1 2" key="1">
    <citation type="submission" date="2016-10" db="EMBL/GenBank/DDBJ databases">
        <authorList>
            <person name="de Groot N.N."/>
        </authorList>
    </citation>
    <scope>NUCLEOTIDE SEQUENCE [LARGE SCALE GENOMIC DNA]</scope>
    <source>
        <strain evidence="1 2">DSM 15827</strain>
    </source>
</reference>
<dbReference type="GO" id="GO:0005829">
    <property type="term" value="C:cytosol"/>
    <property type="evidence" value="ECO:0007669"/>
    <property type="project" value="TreeGrafter"/>
</dbReference>
<dbReference type="PANTHER" id="PTHR10000:SF55">
    <property type="entry name" value="5-AMINO-6-(5-PHOSPHO-D-RIBITYLAMINO)URACIL PHOSPHATASE YCSE"/>
    <property type="match status" value="1"/>
</dbReference>
<name>A0A1H9JST2_9LACT</name>
<dbReference type="SFLD" id="SFLDG01140">
    <property type="entry name" value="C2.B:_Phosphomannomutase_and_P"/>
    <property type="match status" value="1"/>
</dbReference>
<organism evidence="1 2">
    <name type="scientific">Granulicatella balaenopterae</name>
    <dbReference type="NCBI Taxonomy" id="137733"/>
    <lineage>
        <taxon>Bacteria</taxon>
        <taxon>Bacillati</taxon>
        <taxon>Bacillota</taxon>
        <taxon>Bacilli</taxon>
        <taxon>Lactobacillales</taxon>
        <taxon>Carnobacteriaceae</taxon>
        <taxon>Granulicatella</taxon>
    </lineage>
</organism>
<dbReference type="GO" id="GO:0016791">
    <property type="term" value="F:phosphatase activity"/>
    <property type="evidence" value="ECO:0007669"/>
    <property type="project" value="UniProtKB-ARBA"/>
</dbReference>
<dbReference type="OrthoDB" id="9806027at2"/>
<evidence type="ECO:0008006" key="3">
    <source>
        <dbReference type="Google" id="ProtNLM"/>
    </source>
</evidence>
<proteinExistence type="predicted"/>
<dbReference type="Gene3D" id="3.40.50.1000">
    <property type="entry name" value="HAD superfamily/HAD-like"/>
    <property type="match status" value="1"/>
</dbReference>
<dbReference type="CDD" id="cd07516">
    <property type="entry name" value="HAD_Pase"/>
    <property type="match status" value="1"/>
</dbReference>
<dbReference type="SUPFAM" id="SSF56784">
    <property type="entry name" value="HAD-like"/>
    <property type="match status" value="1"/>
</dbReference>
<dbReference type="Proteomes" id="UP000198556">
    <property type="component" value="Unassembled WGS sequence"/>
</dbReference>
<evidence type="ECO:0000313" key="1">
    <source>
        <dbReference type="EMBL" id="SEQ89823.1"/>
    </source>
</evidence>
<evidence type="ECO:0000313" key="2">
    <source>
        <dbReference type="Proteomes" id="UP000198556"/>
    </source>
</evidence>
<dbReference type="EMBL" id="FOGF01000010">
    <property type="protein sequence ID" value="SEQ89823.1"/>
    <property type="molecule type" value="Genomic_DNA"/>
</dbReference>
<dbReference type="NCBIfam" id="TIGR01484">
    <property type="entry name" value="HAD-SF-IIB"/>
    <property type="match status" value="1"/>
</dbReference>
<dbReference type="PROSITE" id="PS01229">
    <property type="entry name" value="COF_2"/>
    <property type="match status" value="1"/>
</dbReference>